<accession>A0A437M6W2</accession>
<reference evidence="2 3" key="1">
    <citation type="submission" date="2019-01" db="EMBL/GenBank/DDBJ databases">
        <authorList>
            <person name="Chen W.-M."/>
        </authorList>
    </citation>
    <scope>NUCLEOTIDE SEQUENCE [LARGE SCALE GENOMIC DNA]</scope>
    <source>
        <strain evidence="2 3">CCP-7</strain>
    </source>
</reference>
<evidence type="ECO:0000313" key="3">
    <source>
        <dbReference type="Proteomes" id="UP000282971"/>
    </source>
</evidence>
<proteinExistence type="predicted"/>
<protein>
    <submittedName>
        <fullName evidence="2">Uncharacterized protein</fullName>
    </submittedName>
</protein>
<dbReference type="AlphaFoldDB" id="A0A437M6W2"/>
<evidence type="ECO:0000313" key="2">
    <source>
        <dbReference type="EMBL" id="RVT93295.1"/>
    </source>
</evidence>
<keyword evidence="3" id="KW-1185">Reference proteome</keyword>
<comment type="caution">
    <text evidence="2">The sequence shown here is derived from an EMBL/GenBank/DDBJ whole genome shotgun (WGS) entry which is preliminary data.</text>
</comment>
<evidence type="ECO:0000256" key="1">
    <source>
        <dbReference type="SAM" id="MobiDB-lite"/>
    </source>
</evidence>
<sequence>MSIVFGLIQTSPNKTDNAWNGDFGSQGSVKKDGADSAIRALATSSLRTLPWVLERLTDDSCPLGRPLGSPGTLARFESDNPADPQAPDNRYGPEQPR</sequence>
<dbReference type="Proteomes" id="UP000282971">
    <property type="component" value="Unassembled WGS sequence"/>
</dbReference>
<feature type="region of interest" description="Disordered" evidence="1">
    <location>
        <begin position="59"/>
        <end position="97"/>
    </location>
</feature>
<name>A0A437M6W2_9SPHN</name>
<gene>
    <name evidence="2" type="ORF">EOD43_05260</name>
</gene>
<organism evidence="2 3">
    <name type="scientific">Sphingomonas crocodyli</name>
    <dbReference type="NCBI Taxonomy" id="1979270"/>
    <lineage>
        <taxon>Bacteria</taxon>
        <taxon>Pseudomonadati</taxon>
        <taxon>Pseudomonadota</taxon>
        <taxon>Alphaproteobacteria</taxon>
        <taxon>Sphingomonadales</taxon>
        <taxon>Sphingomonadaceae</taxon>
        <taxon>Sphingomonas</taxon>
    </lineage>
</organism>
<dbReference type="RefSeq" id="WP_127741756.1">
    <property type="nucleotide sequence ID" value="NZ_SACN01000001.1"/>
</dbReference>
<dbReference type="EMBL" id="SACN01000001">
    <property type="protein sequence ID" value="RVT93295.1"/>
    <property type="molecule type" value="Genomic_DNA"/>
</dbReference>